<name>A0A7W3MUS4_9ACTN</name>
<accession>A0A7W3MUS4</accession>
<dbReference type="Proteomes" id="UP000539313">
    <property type="component" value="Unassembled WGS sequence"/>
</dbReference>
<keyword evidence="4" id="KW-0732">Signal</keyword>
<dbReference type="GO" id="GO:0004089">
    <property type="term" value="F:carbonate dehydratase activity"/>
    <property type="evidence" value="ECO:0007669"/>
    <property type="project" value="UniProtKB-EC"/>
</dbReference>
<dbReference type="InterPro" id="IPR006311">
    <property type="entry name" value="TAT_signal"/>
</dbReference>
<dbReference type="SMART" id="SM00947">
    <property type="entry name" value="Pro_CA"/>
    <property type="match status" value="1"/>
</dbReference>
<sequence>MDDPPRIPRRRVLRGAVGAAGLAALGPLAAGCSTTPLTRAVPQAVERHLTPAEAWERLAVGNMHWVAGRLDHPDQTPERRRAVAAAQHPFATVLTCIDSRVTPETVFDQGVGDLFVVRTGAQTVDGLVTGSIEYGPLQDGTPLIVVLGHQNCGAVKAAVAAIESGRRPPGHLADVVEALRPAVEEARAQGGDTVDRAVHAQIRRTVTELRRDPALAPRIDRGGLGLVGAYYELASGRVSLLSTVGF</sequence>
<organism evidence="5 6">
    <name type="scientific">Thermomonospora cellulosilytica</name>
    <dbReference type="NCBI Taxonomy" id="1411118"/>
    <lineage>
        <taxon>Bacteria</taxon>
        <taxon>Bacillati</taxon>
        <taxon>Actinomycetota</taxon>
        <taxon>Actinomycetes</taxon>
        <taxon>Streptosporangiales</taxon>
        <taxon>Thermomonosporaceae</taxon>
        <taxon>Thermomonospora</taxon>
    </lineage>
</organism>
<feature type="binding site" evidence="3">
    <location>
        <position position="96"/>
    </location>
    <ligand>
        <name>Zn(2+)</name>
        <dbReference type="ChEBI" id="CHEBI:29105"/>
    </ligand>
</feature>
<dbReference type="GO" id="GO:0008270">
    <property type="term" value="F:zinc ion binding"/>
    <property type="evidence" value="ECO:0007669"/>
    <property type="project" value="InterPro"/>
</dbReference>
<dbReference type="EMBL" id="JACJII010000001">
    <property type="protein sequence ID" value="MBA9002254.1"/>
    <property type="molecule type" value="Genomic_DNA"/>
</dbReference>
<comment type="similarity">
    <text evidence="1">Belongs to the beta-class carbonic anhydrase family.</text>
</comment>
<gene>
    <name evidence="5" type="ORF">HNR21_001136</name>
</gene>
<dbReference type="Gene3D" id="3.40.1050.10">
    <property type="entry name" value="Carbonic anhydrase"/>
    <property type="match status" value="1"/>
</dbReference>
<keyword evidence="3" id="KW-0862">Zinc</keyword>
<reference evidence="5 6" key="1">
    <citation type="submission" date="2020-08" db="EMBL/GenBank/DDBJ databases">
        <title>Sequencing the genomes of 1000 actinobacteria strains.</title>
        <authorList>
            <person name="Klenk H.-P."/>
        </authorList>
    </citation>
    <scope>NUCLEOTIDE SEQUENCE [LARGE SCALE GENOMIC DNA]</scope>
    <source>
        <strain evidence="5 6">DSM 45823</strain>
    </source>
</reference>
<proteinExistence type="inferred from homology"/>
<evidence type="ECO:0000256" key="1">
    <source>
        <dbReference type="ARBA" id="ARBA00006217"/>
    </source>
</evidence>
<dbReference type="RefSeq" id="WP_182704343.1">
    <property type="nucleotide sequence ID" value="NZ_JACJII010000001.1"/>
</dbReference>
<feature type="binding site" evidence="3">
    <location>
        <position position="149"/>
    </location>
    <ligand>
        <name>Zn(2+)</name>
        <dbReference type="ChEBI" id="CHEBI:29105"/>
    </ligand>
</feature>
<feature type="signal peptide" evidence="4">
    <location>
        <begin position="1"/>
        <end position="29"/>
    </location>
</feature>
<comment type="function">
    <text evidence="2">Catalyzes the reversible hydration of carbon dioxide to form bicarbonate.</text>
</comment>
<dbReference type="EC" id="4.2.1.1" evidence="5"/>
<dbReference type="Pfam" id="PF00484">
    <property type="entry name" value="Pro_CA"/>
    <property type="match status" value="1"/>
</dbReference>
<dbReference type="PROSITE" id="PS51318">
    <property type="entry name" value="TAT"/>
    <property type="match status" value="1"/>
</dbReference>
<evidence type="ECO:0000256" key="3">
    <source>
        <dbReference type="PIRSR" id="PIRSR601765-1"/>
    </source>
</evidence>
<dbReference type="PANTHER" id="PTHR11002">
    <property type="entry name" value="CARBONIC ANHYDRASE"/>
    <property type="match status" value="1"/>
</dbReference>
<keyword evidence="5" id="KW-0456">Lyase</keyword>
<dbReference type="SUPFAM" id="SSF53056">
    <property type="entry name" value="beta-carbonic anhydrase, cab"/>
    <property type="match status" value="1"/>
</dbReference>
<evidence type="ECO:0000313" key="6">
    <source>
        <dbReference type="Proteomes" id="UP000539313"/>
    </source>
</evidence>
<feature type="binding site" evidence="3">
    <location>
        <position position="98"/>
    </location>
    <ligand>
        <name>Zn(2+)</name>
        <dbReference type="ChEBI" id="CHEBI:29105"/>
    </ligand>
</feature>
<dbReference type="InterPro" id="IPR036874">
    <property type="entry name" value="Carbonic_anhydrase_sf"/>
</dbReference>
<dbReference type="PANTHER" id="PTHR11002:SF79">
    <property type="entry name" value="CARBONIC ANHYDRASE 2"/>
    <property type="match status" value="1"/>
</dbReference>
<feature type="chain" id="PRO_5038613043" evidence="4">
    <location>
        <begin position="30"/>
        <end position="246"/>
    </location>
</feature>
<comment type="cofactor">
    <cofactor evidence="3">
        <name>Zn(2+)</name>
        <dbReference type="ChEBI" id="CHEBI:29105"/>
    </cofactor>
    <text evidence="3">Binds 1 zinc ion per subunit.</text>
</comment>
<keyword evidence="3" id="KW-0479">Metal-binding</keyword>
<keyword evidence="6" id="KW-1185">Reference proteome</keyword>
<dbReference type="AlphaFoldDB" id="A0A7W3MUS4"/>
<evidence type="ECO:0000256" key="4">
    <source>
        <dbReference type="SAM" id="SignalP"/>
    </source>
</evidence>
<evidence type="ECO:0000256" key="2">
    <source>
        <dbReference type="ARBA" id="ARBA00024993"/>
    </source>
</evidence>
<comment type="caution">
    <text evidence="5">The sequence shown here is derived from an EMBL/GenBank/DDBJ whole genome shotgun (WGS) entry which is preliminary data.</text>
</comment>
<evidence type="ECO:0000313" key="5">
    <source>
        <dbReference type="EMBL" id="MBA9002254.1"/>
    </source>
</evidence>
<feature type="binding site" evidence="3">
    <location>
        <position position="152"/>
    </location>
    <ligand>
        <name>Zn(2+)</name>
        <dbReference type="ChEBI" id="CHEBI:29105"/>
    </ligand>
</feature>
<dbReference type="InterPro" id="IPR001765">
    <property type="entry name" value="Carbonic_anhydrase"/>
</dbReference>
<dbReference type="PROSITE" id="PS51257">
    <property type="entry name" value="PROKAR_LIPOPROTEIN"/>
    <property type="match status" value="1"/>
</dbReference>
<protein>
    <submittedName>
        <fullName evidence="5">Carbonic anhydrase</fullName>
        <ecNumber evidence="5">4.2.1.1</ecNumber>
    </submittedName>
</protein>